<comment type="caution">
    <text evidence="1">The sequence shown here is derived from an EMBL/GenBank/DDBJ whole genome shotgun (WGS) entry which is preliminary data.</text>
</comment>
<dbReference type="Pfam" id="PF21172">
    <property type="entry name" value="CueP"/>
    <property type="match status" value="1"/>
</dbReference>
<accession>A0A9J6RFF9</accession>
<dbReference type="NCBIfam" id="NF038094">
    <property type="entry name" value="CueP_fam"/>
    <property type="match status" value="1"/>
</dbReference>
<reference evidence="1" key="1">
    <citation type="submission" date="2022-11" db="EMBL/GenBank/DDBJ databases">
        <title>WGS of Natronobacillus azotifigens 24KS-1, an anaerobic diazotrophic haloalkaliphile from soda-rich habitats.</title>
        <authorList>
            <person name="Sorokin D.Y."/>
            <person name="Merkel A.Y."/>
        </authorList>
    </citation>
    <scope>NUCLEOTIDE SEQUENCE</scope>
    <source>
        <strain evidence="1">24KS-1</strain>
    </source>
</reference>
<protein>
    <submittedName>
        <fullName evidence="1">CueP family metal-binding protein</fullName>
    </submittedName>
</protein>
<sequence length="181" mass="20063">MNKKLLTIAGVIVVALIAIVVLTNNSNTNTNEQNEATTEDIKKLVNDFTVGNVQAQNASITSEQLIVTESDNSEKVYELLEDEFFVSIAPFIEQTHPCADHNLTGCQGEMIKEDFVVHIEDEEGNVVVDETLTSEENGFIDLWLPRDKNYKINISNGDKTAESEFSTFTGDNTCITTIQLT</sequence>
<dbReference type="InterPro" id="IPR047808">
    <property type="entry name" value="CueP-like"/>
</dbReference>
<gene>
    <name evidence="1" type="ORF">OWO01_13200</name>
</gene>
<dbReference type="EMBL" id="JAPRAT010000029">
    <property type="protein sequence ID" value="MCZ0704165.1"/>
    <property type="molecule type" value="Genomic_DNA"/>
</dbReference>
<keyword evidence="2" id="KW-1185">Reference proteome</keyword>
<dbReference type="RefSeq" id="WP_268780933.1">
    <property type="nucleotide sequence ID" value="NZ_JAPRAT010000029.1"/>
</dbReference>
<organism evidence="1 2">
    <name type="scientific">Natronobacillus azotifigens</name>
    <dbReference type="NCBI Taxonomy" id="472978"/>
    <lineage>
        <taxon>Bacteria</taxon>
        <taxon>Bacillati</taxon>
        <taxon>Bacillota</taxon>
        <taxon>Bacilli</taxon>
        <taxon>Bacillales</taxon>
        <taxon>Bacillaceae</taxon>
        <taxon>Natronobacillus</taxon>
    </lineage>
</organism>
<proteinExistence type="predicted"/>
<name>A0A9J6RFF9_9BACI</name>
<evidence type="ECO:0000313" key="2">
    <source>
        <dbReference type="Proteomes" id="UP001084197"/>
    </source>
</evidence>
<dbReference type="Gene3D" id="2.60.40.3700">
    <property type="match status" value="1"/>
</dbReference>
<dbReference type="AlphaFoldDB" id="A0A9J6RFF9"/>
<dbReference type="Proteomes" id="UP001084197">
    <property type="component" value="Unassembled WGS sequence"/>
</dbReference>
<evidence type="ECO:0000313" key="1">
    <source>
        <dbReference type="EMBL" id="MCZ0704165.1"/>
    </source>
</evidence>